<evidence type="ECO:0000313" key="1">
    <source>
        <dbReference type="EMBL" id="NMQ17927.1"/>
    </source>
</evidence>
<evidence type="ECO:0008006" key="3">
    <source>
        <dbReference type="Google" id="ProtNLM"/>
    </source>
</evidence>
<proteinExistence type="predicted"/>
<comment type="caution">
    <text evidence="1">The sequence shown here is derived from an EMBL/GenBank/DDBJ whole genome shotgun (WGS) entry which is preliminary data.</text>
</comment>
<accession>A0ABX1TGW1</accession>
<gene>
    <name evidence="1" type="ORF">E4P82_01150</name>
</gene>
<dbReference type="EMBL" id="SPMZ01000004">
    <property type="protein sequence ID" value="NMQ17927.1"/>
    <property type="molecule type" value="Genomic_DNA"/>
</dbReference>
<sequence length="67" mass="7194">MRNIIKIAVLAIVVLALSPALGFWIVALVGAALFLLPAGAAVSVLFPKAWRHIEDSLFSRTHLLTSI</sequence>
<reference evidence="1 2" key="1">
    <citation type="submission" date="2019-03" db="EMBL/GenBank/DDBJ databases">
        <title>Metabolic reconstructions from genomes of highly enriched 'Candidatus Accumulibacter' and 'Candidatus Competibacter' bioreactor populations.</title>
        <authorList>
            <person name="Annavajhala M.K."/>
            <person name="Welles L."/>
            <person name="Abbas B."/>
            <person name="Sorokin D."/>
            <person name="Park H."/>
            <person name="Van Loosdrecht M."/>
            <person name="Chandran K."/>
        </authorList>
    </citation>
    <scope>NUCLEOTIDE SEQUENCE [LARGE SCALE GENOMIC DNA]</scope>
    <source>
        <strain evidence="1 2">SBR_G</strain>
    </source>
</reference>
<evidence type="ECO:0000313" key="2">
    <source>
        <dbReference type="Proteomes" id="UP000760480"/>
    </source>
</evidence>
<organism evidence="1 2">
    <name type="scientific">Candidatus Competibacter phosphatis</name>
    <dbReference type="NCBI Taxonomy" id="221280"/>
    <lineage>
        <taxon>Bacteria</taxon>
        <taxon>Pseudomonadati</taxon>
        <taxon>Pseudomonadota</taxon>
        <taxon>Gammaproteobacteria</taxon>
        <taxon>Candidatus Competibacteraceae</taxon>
        <taxon>Candidatus Competibacter</taxon>
    </lineage>
</organism>
<name>A0ABX1TGW1_9GAMM</name>
<protein>
    <recommendedName>
        <fullName evidence="3">AI-2E family transporter</fullName>
    </recommendedName>
</protein>
<dbReference type="Proteomes" id="UP000760480">
    <property type="component" value="Unassembled WGS sequence"/>
</dbReference>
<dbReference type="RefSeq" id="WP_169247184.1">
    <property type="nucleotide sequence ID" value="NZ_SPMZ01000004.1"/>
</dbReference>
<keyword evidence="2" id="KW-1185">Reference proteome</keyword>